<gene>
    <name evidence="2" type="ORF">KK1_045281</name>
</gene>
<evidence type="ECO:0000313" key="2">
    <source>
        <dbReference type="EMBL" id="KYP33836.1"/>
    </source>
</evidence>
<name>A0A151QUB5_CAJCA</name>
<keyword evidence="3" id="KW-1185">Reference proteome</keyword>
<evidence type="ECO:0000259" key="1">
    <source>
        <dbReference type="Pfam" id="PF14111"/>
    </source>
</evidence>
<dbReference type="AlphaFoldDB" id="A0A151QUB5"/>
<sequence length="168" mass="18915">MKLSFANVVTSSSLPRPCWKGDSLAIKIPEDAYQEGLARCSKHLHGRVLLTKGQQPLKVSDLKTKLSVLWNHIVGWSIIPLGRGYFEIEFHNHEDLGTVLAAGTWDLNPGLLRLSLWKQDFNPKKHRNSLAQVWLRILELPQEYWSPRIIFAIAAAVGTPISLDKATL</sequence>
<dbReference type="Gramene" id="C.cajan_44824.t">
    <property type="protein sequence ID" value="C.cajan_44824.t.cds1"/>
    <property type="gene ID" value="C.cajan_44824"/>
</dbReference>
<dbReference type="PANTHER" id="PTHR31286:SF60">
    <property type="entry name" value="PROTEIN, PUTATIVE-RELATED"/>
    <property type="match status" value="1"/>
</dbReference>
<dbReference type="InterPro" id="IPR025558">
    <property type="entry name" value="DUF4283"/>
</dbReference>
<protein>
    <recommendedName>
        <fullName evidence="1">DUF4283 domain-containing protein</fullName>
    </recommendedName>
</protein>
<organism evidence="2 3">
    <name type="scientific">Cajanus cajan</name>
    <name type="common">Pigeon pea</name>
    <name type="synonym">Cajanus indicus</name>
    <dbReference type="NCBI Taxonomy" id="3821"/>
    <lineage>
        <taxon>Eukaryota</taxon>
        <taxon>Viridiplantae</taxon>
        <taxon>Streptophyta</taxon>
        <taxon>Embryophyta</taxon>
        <taxon>Tracheophyta</taxon>
        <taxon>Spermatophyta</taxon>
        <taxon>Magnoliopsida</taxon>
        <taxon>eudicotyledons</taxon>
        <taxon>Gunneridae</taxon>
        <taxon>Pentapetalae</taxon>
        <taxon>rosids</taxon>
        <taxon>fabids</taxon>
        <taxon>Fabales</taxon>
        <taxon>Fabaceae</taxon>
        <taxon>Papilionoideae</taxon>
        <taxon>50 kb inversion clade</taxon>
        <taxon>NPAAA clade</taxon>
        <taxon>indigoferoid/millettioid clade</taxon>
        <taxon>Phaseoleae</taxon>
        <taxon>Cajanus</taxon>
    </lineage>
</organism>
<proteinExistence type="predicted"/>
<dbReference type="Pfam" id="PF14111">
    <property type="entry name" value="DUF4283"/>
    <property type="match status" value="1"/>
</dbReference>
<dbReference type="OMA" id="ATCDISI"/>
<dbReference type="EMBL" id="KQ484759">
    <property type="protein sequence ID" value="KYP33836.1"/>
    <property type="molecule type" value="Genomic_DNA"/>
</dbReference>
<feature type="domain" description="DUF4283" evidence="1">
    <location>
        <begin position="39"/>
        <end position="124"/>
    </location>
</feature>
<reference evidence="2" key="1">
    <citation type="journal article" date="2012" name="Nat. Biotechnol.">
        <title>Draft genome sequence of pigeonpea (Cajanus cajan), an orphan legume crop of resource-poor farmers.</title>
        <authorList>
            <person name="Varshney R.K."/>
            <person name="Chen W."/>
            <person name="Li Y."/>
            <person name="Bharti A.K."/>
            <person name="Saxena R.K."/>
            <person name="Schlueter J.A."/>
            <person name="Donoghue M.T."/>
            <person name="Azam S."/>
            <person name="Fan G."/>
            <person name="Whaley A.M."/>
            <person name="Farmer A.D."/>
            <person name="Sheridan J."/>
            <person name="Iwata A."/>
            <person name="Tuteja R."/>
            <person name="Penmetsa R.V."/>
            <person name="Wu W."/>
            <person name="Upadhyaya H.D."/>
            <person name="Yang S.P."/>
            <person name="Shah T."/>
            <person name="Saxena K.B."/>
            <person name="Michael T."/>
            <person name="McCombie W.R."/>
            <person name="Yang B."/>
            <person name="Zhang G."/>
            <person name="Yang H."/>
            <person name="Wang J."/>
            <person name="Spillane C."/>
            <person name="Cook D.R."/>
            <person name="May G.D."/>
            <person name="Xu X."/>
            <person name="Jackson S.A."/>
        </authorList>
    </citation>
    <scope>NUCLEOTIDE SEQUENCE [LARGE SCALE GENOMIC DNA]</scope>
</reference>
<accession>A0A151QUB5</accession>
<dbReference type="Proteomes" id="UP000075243">
    <property type="component" value="Unassembled WGS sequence"/>
</dbReference>
<dbReference type="InterPro" id="IPR040256">
    <property type="entry name" value="At4g02000-like"/>
</dbReference>
<evidence type="ECO:0000313" key="3">
    <source>
        <dbReference type="Proteomes" id="UP000075243"/>
    </source>
</evidence>
<dbReference type="PANTHER" id="PTHR31286">
    <property type="entry name" value="GLYCINE-RICH CELL WALL STRUCTURAL PROTEIN 1.8-LIKE"/>
    <property type="match status" value="1"/>
</dbReference>